<proteinExistence type="predicted"/>
<sequence>MPTVYKYPIIRNPDEFTKSISGGKQMTKVYEQVRKMGL</sequence>
<dbReference type="Proteomes" id="UP000182649">
    <property type="component" value="Unassembled WGS sequence"/>
</dbReference>
<organism evidence="2 3">
    <name type="scientific">Nitrosospira multiformis</name>
    <dbReference type="NCBI Taxonomy" id="1231"/>
    <lineage>
        <taxon>Bacteria</taxon>
        <taxon>Pseudomonadati</taxon>
        <taxon>Pseudomonadota</taxon>
        <taxon>Betaproteobacteria</taxon>
        <taxon>Nitrosomonadales</taxon>
        <taxon>Nitrosomonadaceae</taxon>
        <taxon>Nitrosospira</taxon>
    </lineage>
</organism>
<reference evidence="2" key="2">
    <citation type="submission" date="2016-10" db="EMBL/GenBank/DDBJ databases">
        <authorList>
            <person name="de Groot N.N."/>
        </authorList>
    </citation>
    <scope>NUCLEOTIDE SEQUENCE [LARGE SCALE GENOMIC DNA]</scope>
    <source>
        <strain evidence="2">Nl14</strain>
    </source>
</reference>
<dbReference type="EMBL" id="FPBZ01000019">
    <property type="protein sequence ID" value="SFU71980.1"/>
    <property type="molecule type" value="Genomic_DNA"/>
</dbReference>
<dbReference type="AlphaFoldDB" id="A0A1I7IGJ3"/>
<reference evidence="3" key="1">
    <citation type="submission" date="2016-10" db="EMBL/GenBank/DDBJ databases">
        <authorList>
            <person name="Varghese N."/>
            <person name="Submissions S."/>
        </authorList>
    </citation>
    <scope>NUCLEOTIDE SEQUENCE [LARGE SCALE GENOMIC DNA]</scope>
    <source>
        <strain evidence="3">Nl14</strain>
    </source>
</reference>
<evidence type="ECO:0000313" key="4">
    <source>
        <dbReference type="Proteomes" id="UP000244152"/>
    </source>
</evidence>
<evidence type="ECO:0000313" key="2">
    <source>
        <dbReference type="EMBL" id="SFU71980.1"/>
    </source>
</evidence>
<evidence type="ECO:0000313" key="1">
    <source>
        <dbReference type="EMBL" id="PTQ79491.1"/>
    </source>
</evidence>
<reference evidence="1 4" key="3">
    <citation type="submission" date="2018-04" db="EMBL/GenBank/DDBJ databases">
        <title>Active sludge and wastewater microbial communities from Klosterneuburg, Austria.</title>
        <authorList>
            <person name="Wagner M."/>
        </authorList>
    </citation>
    <scope>NUCLEOTIDE SEQUENCE [LARGE SCALE GENOMIC DNA]</scope>
    <source>
        <strain evidence="1 4">Nl12</strain>
    </source>
</reference>
<name>A0A1I7IGJ3_9PROT</name>
<protein>
    <submittedName>
        <fullName evidence="2">Uncharacterized protein</fullName>
    </submittedName>
</protein>
<gene>
    <name evidence="1" type="ORF">C8R21_12739</name>
    <name evidence="2" type="ORF">SAMN05216417_11942</name>
</gene>
<dbReference type="EMBL" id="QAOK01000027">
    <property type="protein sequence ID" value="PTQ79491.1"/>
    <property type="molecule type" value="Genomic_DNA"/>
</dbReference>
<dbReference type="Proteomes" id="UP000244152">
    <property type="component" value="Unassembled WGS sequence"/>
</dbReference>
<accession>A0A1I7IGJ3</accession>
<evidence type="ECO:0000313" key="3">
    <source>
        <dbReference type="Proteomes" id="UP000182649"/>
    </source>
</evidence>